<gene>
    <name evidence="3" type="ORF">CCAM_LOCUS21134</name>
</gene>
<proteinExistence type="predicted"/>
<evidence type="ECO:0000313" key="3">
    <source>
        <dbReference type="EMBL" id="VFQ79358.1"/>
    </source>
</evidence>
<evidence type="ECO:0000256" key="2">
    <source>
        <dbReference type="SAM" id="MobiDB-lite"/>
    </source>
</evidence>
<sequence length="341" mass="38194">MDGSSEDSNSSSLTGFPSPGSRTCQVPNSSIPNPQPVNQMPGNVLTGRDEPVDEEPSPYDPENETRDAWEERLHAAGYFPLPTFYVLDIPSHVSKIALNKIRRRLPDGYTLLYEHDWPNIVEPHREDKIGFHTISLDAGIVFPPRPLLTEICHAFRILPDMEFEEYAMPEDKPEGETGGSQTGTAKTFTAQPETVEVHDLDDDEPHNDRSKEKGKEKARRRQKKVATTHPSYAKKRARLDSEPASQTIEEAFVNLGLRLKEKGEIGPHAGEQLGMGSPSEVARLEKEREEMALILKSQADELIRLSGMAGTMKAEISQLKEENSRLLDEVSETKREMALKE</sequence>
<dbReference type="AlphaFoldDB" id="A0A484LU76"/>
<evidence type="ECO:0000313" key="4">
    <source>
        <dbReference type="Proteomes" id="UP000595140"/>
    </source>
</evidence>
<feature type="compositionally biased region" description="Polar residues" evidence="2">
    <location>
        <begin position="182"/>
        <end position="192"/>
    </location>
</feature>
<dbReference type="EMBL" id="OOIL02001936">
    <property type="protein sequence ID" value="VFQ79358.1"/>
    <property type="molecule type" value="Genomic_DNA"/>
</dbReference>
<keyword evidence="1" id="KW-0175">Coiled coil</keyword>
<keyword evidence="4" id="KW-1185">Reference proteome</keyword>
<feature type="compositionally biased region" description="Basic and acidic residues" evidence="2">
    <location>
        <begin position="206"/>
        <end position="215"/>
    </location>
</feature>
<reference evidence="3 4" key="1">
    <citation type="submission" date="2018-04" db="EMBL/GenBank/DDBJ databases">
        <authorList>
            <person name="Vogel A."/>
        </authorList>
    </citation>
    <scope>NUCLEOTIDE SEQUENCE [LARGE SCALE GENOMIC DNA]</scope>
</reference>
<protein>
    <submittedName>
        <fullName evidence="3">Uncharacterized protein</fullName>
    </submittedName>
</protein>
<feature type="region of interest" description="Disordered" evidence="2">
    <location>
        <begin position="170"/>
        <end position="242"/>
    </location>
</feature>
<evidence type="ECO:0000256" key="1">
    <source>
        <dbReference type="SAM" id="Coils"/>
    </source>
</evidence>
<feature type="region of interest" description="Disordered" evidence="2">
    <location>
        <begin position="1"/>
        <end position="65"/>
    </location>
</feature>
<feature type="compositionally biased region" description="Low complexity" evidence="2">
    <location>
        <begin position="1"/>
        <end position="12"/>
    </location>
</feature>
<feature type="compositionally biased region" description="Basic residues" evidence="2">
    <location>
        <begin position="216"/>
        <end position="237"/>
    </location>
</feature>
<accession>A0A484LU76</accession>
<dbReference type="OrthoDB" id="384458at2759"/>
<organism evidence="3 4">
    <name type="scientific">Cuscuta campestris</name>
    <dbReference type="NCBI Taxonomy" id="132261"/>
    <lineage>
        <taxon>Eukaryota</taxon>
        <taxon>Viridiplantae</taxon>
        <taxon>Streptophyta</taxon>
        <taxon>Embryophyta</taxon>
        <taxon>Tracheophyta</taxon>
        <taxon>Spermatophyta</taxon>
        <taxon>Magnoliopsida</taxon>
        <taxon>eudicotyledons</taxon>
        <taxon>Gunneridae</taxon>
        <taxon>Pentapetalae</taxon>
        <taxon>asterids</taxon>
        <taxon>lamiids</taxon>
        <taxon>Solanales</taxon>
        <taxon>Convolvulaceae</taxon>
        <taxon>Cuscuteae</taxon>
        <taxon>Cuscuta</taxon>
        <taxon>Cuscuta subgen. Grammica</taxon>
        <taxon>Cuscuta sect. Cleistogrammica</taxon>
    </lineage>
</organism>
<feature type="coiled-coil region" evidence="1">
    <location>
        <begin position="281"/>
        <end position="336"/>
    </location>
</feature>
<feature type="compositionally biased region" description="Polar residues" evidence="2">
    <location>
        <begin position="20"/>
        <end position="41"/>
    </location>
</feature>
<dbReference type="Proteomes" id="UP000595140">
    <property type="component" value="Unassembled WGS sequence"/>
</dbReference>
<name>A0A484LU76_9ASTE</name>